<dbReference type="Gene3D" id="2.60.120.430">
    <property type="entry name" value="Galactose-binding lectin"/>
    <property type="match status" value="1"/>
</dbReference>
<dbReference type="InterPro" id="IPR021720">
    <property type="entry name" value="Malectin_dom"/>
</dbReference>
<evidence type="ECO:0000256" key="2">
    <source>
        <dbReference type="ARBA" id="ARBA00023180"/>
    </source>
</evidence>
<comment type="caution">
    <text evidence="6">The sequence shown here is derived from an EMBL/GenBank/DDBJ whole genome shotgun (WGS) entry which is preliminary data.</text>
</comment>
<dbReference type="Pfam" id="PF11721">
    <property type="entry name" value="Malectin"/>
    <property type="match status" value="1"/>
</dbReference>
<dbReference type="InterPro" id="IPR036365">
    <property type="entry name" value="PGBD-like_sf"/>
</dbReference>
<keyword evidence="1" id="KW-0732">Signal</keyword>
<dbReference type="PROSITE" id="PS50853">
    <property type="entry name" value="FN3"/>
    <property type="match status" value="4"/>
</dbReference>
<evidence type="ECO:0000313" key="6">
    <source>
        <dbReference type="EMBL" id="OGD39978.1"/>
    </source>
</evidence>
<feature type="domain" description="G8" evidence="5">
    <location>
        <begin position="69"/>
        <end position="196"/>
    </location>
</feature>
<dbReference type="Pfam" id="PF10162">
    <property type="entry name" value="G8"/>
    <property type="match status" value="1"/>
</dbReference>
<dbReference type="InterPro" id="IPR003961">
    <property type="entry name" value="FN3_dom"/>
</dbReference>
<dbReference type="SUPFAM" id="SSF49785">
    <property type="entry name" value="Galactose-binding domain-like"/>
    <property type="match status" value="1"/>
</dbReference>
<dbReference type="InterPro" id="IPR055401">
    <property type="entry name" value="CEMIP_beta-hel_dom"/>
</dbReference>
<dbReference type="Gene3D" id="2.60.40.10">
    <property type="entry name" value="Immunoglobulins"/>
    <property type="match status" value="4"/>
</dbReference>
<feature type="domain" description="Fibronectin type-III" evidence="4">
    <location>
        <begin position="1303"/>
        <end position="1411"/>
    </location>
</feature>
<dbReference type="PANTHER" id="PTHR46769">
    <property type="entry name" value="POLYCYSTIC KIDNEY AND HEPATIC DISEASE 1 (AUTOSOMAL RECESSIVE)-LIKE 1"/>
    <property type="match status" value="1"/>
</dbReference>
<dbReference type="SMART" id="SM01225">
    <property type="entry name" value="G8"/>
    <property type="match status" value="1"/>
</dbReference>
<sequence length="1702" mass="181915">MLRQITTRKFILFFAFLVLSVGFFVFSQINGFPKIKSVSNKYPAALTDVVPPNMAPVTSVKSGFWSDPAVWNGNAVPKAGDRVNITRGTNITYDVNSEAEIVEITIDGALTFSRLATTKLVVGQITVTEGGLLEVGAELSPIPDGVTATIVLVDLPSEAYTVNHDQERMAPVIHAHGGRVEMHGAPKAKTWIKLAQDANAGTKQIVLSEEMKDWRVGDRVVLSGTGAPVALAKLCTSGVFSNFDLSCIDLTSFKAEDAVIASISGKTITLQSSLQYTHLGTAPRQGEVGLLTHNVVITSKDPNGRRGHVHITENPETGVKGVGRFSYVEFSHLGRKKEPGVYPVHFHQLGNAGKDSNVKGISVWDSHNLGVRVHGTNFLRVADSVVYKVIGHGFANEDGSEVYNTFERNLSVRTMWIPSNINPNDPGDSNVGSGFWLSNARNYMRYNVATDADAWSFDYAIRKEPMVSPYSTPQVYFQAPLVNEAGISIGPVEVARVEVLESVGNEGHSSYLGGLNATAFNATKESRFVDFNMWAGTRWDVYPVHSINLTFERLIAGFVESYLSGQRDTKFVDSRINKLLFTSPYSGWGWLQRTVVGQLSSSATNSRVIVVDGDSRVSSVGFSTNSIPPGSTSQVEIYLLGYDGPGQHVKLIPKGTIAADTLFYTPSSRFDALEAKFTGNDGPPLALPLFIDAGYGKDMVDVDNRRLRIDWDYQAPPPGIRLPRYGHVGGITRNLDTTITGTTLVGSSFNYLADVPSGRYTVALLFREGWQGLYRPGGVGSRLFDVIAEGSPVLTNLDVFAEVGVGVPLAKAFQVDVADGQLTLEFLGRKGAPLPAMVSALAICPASYPECDFGSLASTPIPVPQPTVSLSANPTSITQGQSSTLTWSSTNVSSCTASVGWSGTKAVFGTQTVTPTQTTTYTLNCSGSGGSAERSTTVTVTQATDTTPPSIPQNLTTTVISSSQINLSWTASTDNVAVTGYRIYRSGTQIATSNTTSFQNTGLSPATNYAYTAAAYDAAGNVSNQSNQVSAITQPSPSSKFSFNDRIQVLSGPLSVRVTPSASGVFLGSQSTGALGAIIGGPTYADGFWWWNINYDTGTDGWSAENFLIKFTSPPPSSQPTATLSANPSSITSGQSAALSWSSANATSCTTSVGWSGTKAVSGTQSVSPTQTTIYTLTCTGSGGSASQSVTVTVTAAPPPLLVTDTQVPSIPQNLTAIAISPSQINLSWSASTDDNVGVVSYVVYRNSVRIASSTALSYIDSGLTAGDTHVYTVSAKDATENESSHSQSVFVLVPLSQNDTIPPDVISDVRAVHRKTRTISFEWSSPNDDSGKASSYEIRYLEDDSDIKTKWLTASNISNSINPQNPNQKELLILGNLRPATNYTIAIRSKDAKGNISDFSNVITIKTKAIPPKPKLITVQFGSVILSWTTDPYTDGSLIYRVIRSDLPLISATDTTAILIATTTQTTITDSSVIPNKTYYYGVVSYVDEGEYSSMETVTVTTPAVSTLSSTPAPTPATPPIPTSGGGGGGSYTITSPVNSTISISPNLSTTPIVIQSSQNVSNQTPAYIINAIITLPLYLGLRHPEVQILQEFLIKQGLLNIQRPTSYFGILTKLAVGEFQKKYGIVSVSGFGYGTVGPKTRQKITELSNATIQNQTSLSQMANSSIFSDTERQALIEKIKLQIKVLQLQLQILLLQQKGK</sequence>
<name>A0A1F5CAY6_9BACT</name>
<accession>A0A1F5CAY6</accession>
<dbReference type="Gene3D" id="1.10.101.10">
    <property type="entry name" value="PGBD-like superfamily/PGBD"/>
    <property type="match status" value="1"/>
</dbReference>
<proteinExistence type="predicted"/>
<dbReference type="CDD" id="cd00063">
    <property type="entry name" value="FN3"/>
    <property type="match status" value="3"/>
</dbReference>
<evidence type="ECO:0000256" key="1">
    <source>
        <dbReference type="ARBA" id="ARBA00022729"/>
    </source>
</evidence>
<dbReference type="Pfam" id="PF01471">
    <property type="entry name" value="PG_binding_1"/>
    <property type="match status" value="1"/>
</dbReference>
<dbReference type="InterPro" id="IPR052387">
    <property type="entry name" value="Fibrocystin"/>
</dbReference>
<dbReference type="Pfam" id="PF24606">
    <property type="entry name" value="CEMIP_beta-hel"/>
    <property type="match status" value="1"/>
</dbReference>
<evidence type="ECO:0000256" key="3">
    <source>
        <dbReference type="SAM" id="MobiDB-lite"/>
    </source>
</evidence>
<dbReference type="InterPro" id="IPR002477">
    <property type="entry name" value="Peptidoglycan-bd-like"/>
</dbReference>
<keyword evidence="2" id="KW-0325">Glycoprotein</keyword>
<evidence type="ECO:0000259" key="4">
    <source>
        <dbReference type="PROSITE" id="PS50853"/>
    </source>
</evidence>
<feature type="domain" description="Fibronectin type-III" evidence="4">
    <location>
        <begin position="951"/>
        <end position="1036"/>
    </location>
</feature>
<dbReference type="InterPro" id="IPR036366">
    <property type="entry name" value="PGBDSf"/>
</dbReference>
<dbReference type="SUPFAM" id="SSF49265">
    <property type="entry name" value="Fibronectin type III"/>
    <property type="match status" value="2"/>
</dbReference>
<evidence type="ECO:0008006" key="8">
    <source>
        <dbReference type="Google" id="ProtNLM"/>
    </source>
</evidence>
<dbReference type="InterPro" id="IPR019316">
    <property type="entry name" value="G8_domain"/>
</dbReference>
<dbReference type="PROSITE" id="PS51484">
    <property type="entry name" value="G8"/>
    <property type="match status" value="1"/>
</dbReference>
<dbReference type="SUPFAM" id="SSF47090">
    <property type="entry name" value="PGBD-like"/>
    <property type="match status" value="1"/>
</dbReference>
<evidence type="ECO:0000259" key="5">
    <source>
        <dbReference type="PROSITE" id="PS51484"/>
    </source>
</evidence>
<dbReference type="InterPro" id="IPR036116">
    <property type="entry name" value="FN3_sf"/>
</dbReference>
<dbReference type="EMBL" id="MEYV01000015">
    <property type="protein sequence ID" value="OGD39978.1"/>
    <property type="molecule type" value="Genomic_DNA"/>
</dbReference>
<feature type="domain" description="Fibronectin type-III" evidence="4">
    <location>
        <begin position="1412"/>
        <end position="1506"/>
    </location>
</feature>
<dbReference type="InterPro" id="IPR008979">
    <property type="entry name" value="Galactose-bd-like_sf"/>
</dbReference>
<reference evidence="6 7" key="1">
    <citation type="journal article" date="2016" name="Nat. Commun.">
        <title>Thousands of microbial genomes shed light on interconnected biogeochemical processes in an aquifer system.</title>
        <authorList>
            <person name="Anantharaman K."/>
            <person name="Brown C.T."/>
            <person name="Hug L.A."/>
            <person name="Sharon I."/>
            <person name="Castelle C.J."/>
            <person name="Probst A.J."/>
            <person name="Thomas B.C."/>
            <person name="Singh A."/>
            <person name="Wilkins M.J."/>
            <person name="Karaoz U."/>
            <person name="Brodie E.L."/>
            <person name="Williams K.H."/>
            <person name="Hubbard S.S."/>
            <person name="Banfield J.F."/>
        </authorList>
    </citation>
    <scope>NUCLEOTIDE SEQUENCE [LARGE SCALE GENOMIC DNA]</scope>
</reference>
<feature type="region of interest" description="Disordered" evidence="3">
    <location>
        <begin position="1507"/>
        <end position="1529"/>
    </location>
</feature>
<dbReference type="PANTHER" id="PTHR46769:SF2">
    <property type="entry name" value="FIBROCYSTIN-L ISOFORM 2 PRECURSOR-RELATED"/>
    <property type="match status" value="1"/>
</dbReference>
<dbReference type="SMART" id="SM00060">
    <property type="entry name" value="FN3"/>
    <property type="match status" value="4"/>
</dbReference>
<organism evidence="6 7">
    <name type="scientific">Candidatus Azambacteria bacterium RIFCSPLOWO2_02_FULL_44_14</name>
    <dbReference type="NCBI Taxonomy" id="1797306"/>
    <lineage>
        <taxon>Bacteria</taxon>
        <taxon>Candidatus Azamiibacteriota</taxon>
    </lineage>
</organism>
<feature type="compositionally biased region" description="Pro residues" evidence="3">
    <location>
        <begin position="1514"/>
        <end position="1523"/>
    </location>
</feature>
<gene>
    <name evidence="6" type="ORF">A3I30_02115</name>
</gene>
<dbReference type="InterPro" id="IPR013783">
    <property type="entry name" value="Ig-like_fold"/>
</dbReference>
<evidence type="ECO:0000313" key="7">
    <source>
        <dbReference type="Proteomes" id="UP000177197"/>
    </source>
</evidence>
<dbReference type="Proteomes" id="UP000177197">
    <property type="component" value="Unassembled WGS sequence"/>
</dbReference>
<dbReference type="Pfam" id="PF00041">
    <property type="entry name" value="fn3"/>
    <property type="match status" value="2"/>
</dbReference>
<protein>
    <recommendedName>
        <fullName evidence="8">G8 domain-containing protein</fullName>
    </recommendedName>
</protein>
<feature type="domain" description="Fibronectin type-III" evidence="4">
    <location>
        <begin position="1211"/>
        <end position="1297"/>
    </location>
</feature>